<name>A0A921FNQ0_9MICC</name>
<sequence length="159" mass="17384">MSSDKAGVDLRQGCNWFPTATNIVRSICNPIDQDEDLFEITFTIFVNAMPTSDGSNNAAALISEIQTSNVNQSHMIAATTMQVLHFFEETPALDNDDEYLAFLSKAAKWGSHLLWDFTVSHMRTLASGLQTPELNLPTTLPGPTLLAADGHTPLDNFAL</sequence>
<accession>A0A921FNQ0</accession>
<dbReference type="Proteomes" id="UP000703315">
    <property type="component" value="Unassembled WGS sequence"/>
</dbReference>
<dbReference type="EMBL" id="DYXC01000137">
    <property type="protein sequence ID" value="HJF15469.1"/>
    <property type="molecule type" value="Genomic_DNA"/>
</dbReference>
<protein>
    <submittedName>
        <fullName evidence="1">Uncharacterized protein</fullName>
    </submittedName>
</protein>
<proteinExistence type="predicted"/>
<comment type="caution">
    <text evidence="1">The sequence shown here is derived from an EMBL/GenBank/DDBJ whole genome shotgun (WGS) entry which is preliminary data.</text>
</comment>
<organism evidence="1 2">
    <name type="scientific">Enteractinococcus helveticum</name>
    <dbReference type="NCBI Taxonomy" id="1837282"/>
    <lineage>
        <taxon>Bacteria</taxon>
        <taxon>Bacillati</taxon>
        <taxon>Actinomycetota</taxon>
        <taxon>Actinomycetes</taxon>
        <taxon>Micrococcales</taxon>
        <taxon>Micrococcaceae</taxon>
    </lineage>
</organism>
<evidence type="ECO:0000313" key="2">
    <source>
        <dbReference type="Proteomes" id="UP000703315"/>
    </source>
</evidence>
<dbReference type="AlphaFoldDB" id="A0A921FNQ0"/>
<dbReference type="RefSeq" id="WP_303907643.1">
    <property type="nucleotide sequence ID" value="NZ_DYXC01000137.1"/>
</dbReference>
<reference evidence="1" key="1">
    <citation type="journal article" date="2021" name="PeerJ">
        <title>Extensive microbial diversity within the chicken gut microbiome revealed by metagenomics and culture.</title>
        <authorList>
            <person name="Gilroy R."/>
            <person name="Ravi A."/>
            <person name="Getino M."/>
            <person name="Pursley I."/>
            <person name="Horton D.L."/>
            <person name="Alikhan N.F."/>
            <person name="Baker D."/>
            <person name="Gharbi K."/>
            <person name="Hall N."/>
            <person name="Watson M."/>
            <person name="Adriaenssens E.M."/>
            <person name="Foster-Nyarko E."/>
            <person name="Jarju S."/>
            <person name="Secka A."/>
            <person name="Antonio M."/>
            <person name="Oren A."/>
            <person name="Chaudhuri R.R."/>
            <person name="La Ragione R."/>
            <person name="Hildebrand F."/>
            <person name="Pallen M.J."/>
        </authorList>
    </citation>
    <scope>NUCLEOTIDE SEQUENCE</scope>
    <source>
        <strain evidence="1">ChiHjej13B12-14962</strain>
    </source>
</reference>
<gene>
    <name evidence="1" type="ORF">K8V32_11835</name>
</gene>
<evidence type="ECO:0000313" key="1">
    <source>
        <dbReference type="EMBL" id="HJF15469.1"/>
    </source>
</evidence>
<reference evidence="1" key="2">
    <citation type="submission" date="2021-09" db="EMBL/GenBank/DDBJ databases">
        <authorList>
            <person name="Gilroy R."/>
        </authorList>
    </citation>
    <scope>NUCLEOTIDE SEQUENCE</scope>
    <source>
        <strain evidence="1">ChiHjej13B12-14962</strain>
    </source>
</reference>